<evidence type="ECO:0000256" key="1">
    <source>
        <dbReference type="ARBA" id="ARBA00022443"/>
    </source>
</evidence>
<feature type="domain" description="SH3" evidence="5">
    <location>
        <begin position="1"/>
        <end position="62"/>
    </location>
</feature>
<evidence type="ECO:0000313" key="8">
    <source>
        <dbReference type="EMBL" id="KAJ3425016.1"/>
    </source>
</evidence>
<dbReference type="InterPro" id="IPR036028">
    <property type="entry name" value="SH3-like_dom_sf"/>
</dbReference>
<feature type="domain" description="Rho-GAP" evidence="7">
    <location>
        <begin position="284"/>
        <end position="465"/>
    </location>
</feature>
<dbReference type="InterPro" id="IPR000198">
    <property type="entry name" value="RhoGAP_dom"/>
</dbReference>
<dbReference type="CDD" id="cd00821">
    <property type="entry name" value="PH"/>
    <property type="match status" value="1"/>
</dbReference>
<evidence type="ECO:0000256" key="3">
    <source>
        <dbReference type="PROSITE-ProRule" id="PRU00192"/>
    </source>
</evidence>
<organism evidence="8 9">
    <name type="scientific">Anaeramoeba flamelloides</name>
    <dbReference type="NCBI Taxonomy" id="1746091"/>
    <lineage>
        <taxon>Eukaryota</taxon>
        <taxon>Metamonada</taxon>
        <taxon>Anaeramoebidae</taxon>
        <taxon>Anaeramoeba</taxon>
    </lineage>
</organism>
<dbReference type="PROSITE" id="PS50003">
    <property type="entry name" value="PH_DOMAIN"/>
    <property type="match status" value="1"/>
</dbReference>
<dbReference type="PRINTS" id="PR00452">
    <property type="entry name" value="SH3DOMAIN"/>
</dbReference>
<dbReference type="InterPro" id="IPR011993">
    <property type="entry name" value="PH-like_dom_sf"/>
</dbReference>
<accession>A0AAV7Y7P6</accession>
<dbReference type="Pfam" id="PF00620">
    <property type="entry name" value="RhoGAP"/>
    <property type="match status" value="1"/>
</dbReference>
<dbReference type="SMART" id="SM00324">
    <property type="entry name" value="RhoGAP"/>
    <property type="match status" value="1"/>
</dbReference>
<dbReference type="PANTHER" id="PTHR23176">
    <property type="entry name" value="RHO/RAC/CDC GTPASE-ACTIVATING PROTEIN"/>
    <property type="match status" value="1"/>
</dbReference>
<gene>
    <name evidence="8" type="ORF">M0812_27447</name>
</gene>
<evidence type="ECO:0000256" key="4">
    <source>
        <dbReference type="SAM" id="MobiDB-lite"/>
    </source>
</evidence>
<feature type="region of interest" description="Disordered" evidence="4">
    <location>
        <begin position="224"/>
        <end position="251"/>
    </location>
</feature>
<evidence type="ECO:0000259" key="6">
    <source>
        <dbReference type="PROSITE" id="PS50003"/>
    </source>
</evidence>
<feature type="domain" description="PH" evidence="6">
    <location>
        <begin position="111"/>
        <end position="205"/>
    </location>
</feature>
<dbReference type="AlphaFoldDB" id="A0AAV7Y7P6"/>
<dbReference type="Proteomes" id="UP001146793">
    <property type="component" value="Unassembled WGS sequence"/>
</dbReference>
<reference evidence="8" key="1">
    <citation type="submission" date="2022-08" db="EMBL/GenBank/DDBJ databases">
        <title>Novel sulphate-reducing endosymbionts in the free-living metamonad Anaeramoeba.</title>
        <authorList>
            <person name="Jerlstrom-Hultqvist J."/>
            <person name="Cepicka I."/>
            <person name="Gallot-Lavallee L."/>
            <person name="Salas-Leiva D."/>
            <person name="Curtis B.A."/>
            <person name="Zahonova K."/>
            <person name="Pipaliya S."/>
            <person name="Dacks J."/>
            <person name="Roger A.J."/>
        </authorList>
    </citation>
    <scope>NUCLEOTIDE SEQUENCE</scope>
    <source>
        <strain evidence="8">Busselton2</strain>
    </source>
</reference>
<dbReference type="InterPro" id="IPR001452">
    <property type="entry name" value="SH3_domain"/>
</dbReference>
<dbReference type="InterPro" id="IPR008936">
    <property type="entry name" value="Rho_GTPase_activation_prot"/>
</dbReference>
<dbReference type="SUPFAM" id="SSF48350">
    <property type="entry name" value="GTPase activation domain, GAP"/>
    <property type="match status" value="1"/>
</dbReference>
<dbReference type="PROSITE" id="PS50002">
    <property type="entry name" value="SH3"/>
    <property type="match status" value="2"/>
</dbReference>
<keyword evidence="2" id="KW-0343">GTPase activation</keyword>
<evidence type="ECO:0000259" key="5">
    <source>
        <dbReference type="PROSITE" id="PS50002"/>
    </source>
</evidence>
<dbReference type="CDD" id="cd00174">
    <property type="entry name" value="SH3"/>
    <property type="match status" value="2"/>
</dbReference>
<dbReference type="Gene3D" id="2.30.29.30">
    <property type="entry name" value="Pleckstrin-homology domain (PH domain)/Phosphotyrosine-binding domain (PTB)"/>
    <property type="match status" value="1"/>
</dbReference>
<dbReference type="CDD" id="cd00159">
    <property type="entry name" value="RhoGAP"/>
    <property type="match status" value="1"/>
</dbReference>
<dbReference type="InterPro" id="IPR050729">
    <property type="entry name" value="Rho-GAP"/>
</dbReference>
<dbReference type="GO" id="GO:0007165">
    <property type="term" value="P:signal transduction"/>
    <property type="evidence" value="ECO:0007669"/>
    <property type="project" value="InterPro"/>
</dbReference>
<evidence type="ECO:0000259" key="7">
    <source>
        <dbReference type="PROSITE" id="PS50238"/>
    </source>
</evidence>
<dbReference type="Pfam" id="PF14604">
    <property type="entry name" value="SH3_9"/>
    <property type="match status" value="1"/>
</dbReference>
<evidence type="ECO:0000256" key="2">
    <source>
        <dbReference type="ARBA" id="ARBA00022468"/>
    </source>
</evidence>
<dbReference type="Gene3D" id="1.10.555.10">
    <property type="entry name" value="Rho GTPase activation protein"/>
    <property type="match status" value="1"/>
</dbReference>
<protein>
    <submittedName>
        <fullName evidence="8">Rho gtpase-activating protein 68f</fullName>
    </submittedName>
</protein>
<dbReference type="FunFam" id="2.30.29.30:FF:000286">
    <property type="entry name" value="PH-protein kinase domain containing protein"/>
    <property type="match status" value="1"/>
</dbReference>
<evidence type="ECO:0000313" key="9">
    <source>
        <dbReference type="Proteomes" id="UP001146793"/>
    </source>
</evidence>
<dbReference type="Gene3D" id="2.30.30.40">
    <property type="entry name" value="SH3 Domains"/>
    <property type="match status" value="2"/>
</dbReference>
<keyword evidence="1 3" id="KW-0728">SH3 domain</keyword>
<dbReference type="Pfam" id="PF00169">
    <property type="entry name" value="PH"/>
    <property type="match status" value="1"/>
</dbReference>
<dbReference type="SMART" id="SM00233">
    <property type="entry name" value="PH"/>
    <property type="match status" value="1"/>
</dbReference>
<dbReference type="PROSITE" id="PS50238">
    <property type="entry name" value="RHOGAP"/>
    <property type="match status" value="1"/>
</dbReference>
<name>A0AAV7Y7P6_9EUKA</name>
<proteinExistence type="predicted"/>
<dbReference type="Pfam" id="PF00018">
    <property type="entry name" value="SH3_1"/>
    <property type="match status" value="1"/>
</dbReference>
<sequence length="587" mass="68591">MSQQYYISQYDYEPTENDELVLHVNDIVILIKEIEEGWYYGENIKTKKKGAFPSNYVVKHDYQPQTENTTQTENQQQSVTESSSGLLDPKAFMQQTKPQVVNQMNNIPKSQIVKEGWLTKKGEKFKNWKKRYFKLYPRSLKYFKLPQDFMPLGTVLLPKAVIEKSPKKRQKGLFFIRTPTRVWQFKAESETDRQGWYVAISSQISILDEETKKIQQLNSSTNNTQIQTTNFNSQNNISKNNTIPTNKPKPQLKVQNNTKIARKLPPTPNKKKTSNNNQTKVFGTSLKTIFKRNKDQIPKILLQTTQYLEENGFIDSELFLSKGNPNAINAYKLKYDCGLPVNFENEKNPKNVSNLLMQWIIKIPESIIPKQLISQFIETTNQNESKEKIMKIKQLIEQLPLGQFKILENIIGFIRKLINQDQTLILNIFSSILFFKKRFDLENVNENKNYVELLQILLNNYNYFFLNEELEWEEDNESSNDNNSINNEQYEVEENEKSVIKTSKGYVELFKAVALYDFVPDGESPDDLPIKKEEVLSIVSTEDSDWWYGSIVLDSNGKQIDEKYGYFPSNYVKKISEEDWQQISDNI</sequence>
<dbReference type="GO" id="GO:0005737">
    <property type="term" value="C:cytoplasm"/>
    <property type="evidence" value="ECO:0007669"/>
    <property type="project" value="TreeGrafter"/>
</dbReference>
<feature type="compositionally biased region" description="Low complexity" evidence="4">
    <location>
        <begin position="224"/>
        <end position="243"/>
    </location>
</feature>
<feature type="domain" description="SH3" evidence="5">
    <location>
        <begin position="507"/>
        <end position="577"/>
    </location>
</feature>
<dbReference type="InterPro" id="IPR001849">
    <property type="entry name" value="PH_domain"/>
</dbReference>
<dbReference type="SUPFAM" id="SSF50729">
    <property type="entry name" value="PH domain-like"/>
    <property type="match status" value="1"/>
</dbReference>
<dbReference type="SUPFAM" id="SSF50044">
    <property type="entry name" value="SH3-domain"/>
    <property type="match status" value="2"/>
</dbReference>
<dbReference type="SMART" id="SM00326">
    <property type="entry name" value="SH3"/>
    <property type="match status" value="2"/>
</dbReference>
<comment type="caution">
    <text evidence="8">The sequence shown here is derived from an EMBL/GenBank/DDBJ whole genome shotgun (WGS) entry which is preliminary data.</text>
</comment>
<dbReference type="EMBL" id="JANTQA010000070">
    <property type="protein sequence ID" value="KAJ3425016.1"/>
    <property type="molecule type" value="Genomic_DNA"/>
</dbReference>
<dbReference type="PANTHER" id="PTHR23176:SF129">
    <property type="entry name" value="RHO GTPASE ACTIVATING PROTEIN AT 16F, ISOFORM E-RELATED"/>
    <property type="match status" value="1"/>
</dbReference>
<dbReference type="GO" id="GO:0005096">
    <property type="term" value="F:GTPase activator activity"/>
    <property type="evidence" value="ECO:0007669"/>
    <property type="project" value="UniProtKB-KW"/>
</dbReference>